<dbReference type="EMBL" id="RDSR01000023">
    <property type="protein sequence ID" value="RNE58521.1"/>
    <property type="molecule type" value="Genomic_DNA"/>
</dbReference>
<gene>
    <name evidence="2" type="ORF">EEJ31_12160</name>
</gene>
<dbReference type="InterPro" id="IPR019734">
    <property type="entry name" value="TPR_rpt"/>
</dbReference>
<dbReference type="InterPro" id="IPR041656">
    <property type="entry name" value="TPR_5"/>
</dbReference>
<dbReference type="InterPro" id="IPR011990">
    <property type="entry name" value="TPR-like_helical_dom_sf"/>
</dbReference>
<sequence length="253" mass="27692">MPISQAKLDALWDFSDPAATIDRFREAMEDDGVDAVARAELTTQVARAWGLLGNFDEAESELAIAEDEVDEPSEHLLARIALERGRLRVAEGAPDEAVPLFTLAARHAAADGSQYLALDALHMLALADNGHQEEWAAEGFSMLGTVTDPRTLRWGVALHNNLAWFLHDSGRPEEAMPHFQQALAAAEEYGTADQRFIGRWAIGRCLRTLGRVDEARQIQEGLAAERPRDRFVKEELDALGGEDTGTAHGTPGE</sequence>
<comment type="caution">
    <text evidence="2">The sequence shown here is derived from an EMBL/GenBank/DDBJ whole genome shotgun (WGS) entry which is preliminary data.</text>
</comment>
<dbReference type="Pfam" id="PF13424">
    <property type="entry name" value="TPR_12"/>
    <property type="match status" value="1"/>
</dbReference>
<dbReference type="SMART" id="SM00028">
    <property type="entry name" value="TPR"/>
    <property type="match status" value="2"/>
</dbReference>
<protein>
    <recommendedName>
        <fullName evidence="1">Tetratrico peptide repeat group 5 domain-containing protein</fullName>
    </recommendedName>
</protein>
<reference evidence="2 3" key="1">
    <citation type="submission" date="2018-11" db="EMBL/GenBank/DDBJ databases">
        <title>Cryobacterium sp. nov., isolated from rhizosphere soil of lettuce.</title>
        <authorList>
            <person name="Wang Y."/>
        </authorList>
    </citation>
    <scope>NUCLEOTIDE SEQUENCE [LARGE SCALE GENOMIC DNA]</scope>
    <source>
        <strain evidence="2 3">NEAU-85</strain>
    </source>
</reference>
<accession>A0A3M8KZ00</accession>
<evidence type="ECO:0000313" key="3">
    <source>
        <dbReference type="Proteomes" id="UP000279859"/>
    </source>
</evidence>
<dbReference type="SUPFAM" id="SSF48452">
    <property type="entry name" value="TPR-like"/>
    <property type="match status" value="1"/>
</dbReference>
<evidence type="ECO:0000313" key="2">
    <source>
        <dbReference type="EMBL" id="RNE58521.1"/>
    </source>
</evidence>
<dbReference type="Pfam" id="PF12688">
    <property type="entry name" value="TPR_5"/>
    <property type="match status" value="1"/>
</dbReference>
<name>A0A3M8KZ00_9MICO</name>
<dbReference type="Proteomes" id="UP000279859">
    <property type="component" value="Unassembled WGS sequence"/>
</dbReference>
<organism evidence="2 3">
    <name type="scientific">Cryobacterium tepidiphilum</name>
    <dbReference type="NCBI Taxonomy" id="2486026"/>
    <lineage>
        <taxon>Bacteria</taxon>
        <taxon>Bacillati</taxon>
        <taxon>Actinomycetota</taxon>
        <taxon>Actinomycetes</taxon>
        <taxon>Micrococcales</taxon>
        <taxon>Microbacteriaceae</taxon>
        <taxon>Cryobacterium</taxon>
    </lineage>
</organism>
<dbReference type="OrthoDB" id="3777470at2"/>
<dbReference type="AlphaFoldDB" id="A0A3M8KZ00"/>
<feature type="domain" description="Tetratrico peptide repeat group 5" evidence="1">
    <location>
        <begin position="16"/>
        <end position="100"/>
    </location>
</feature>
<proteinExistence type="predicted"/>
<keyword evidence="3" id="KW-1185">Reference proteome</keyword>
<dbReference type="Gene3D" id="1.25.40.10">
    <property type="entry name" value="Tetratricopeptide repeat domain"/>
    <property type="match status" value="1"/>
</dbReference>
<evidence type="ECO:0000259" key="1">
    <source>
        <dbReference type="Pfam" id="PF12688"/>
    </source>
</evidence>